<feature type="region of interest" description="Disordered" evidence="1">
    <location>
        <begin position="78"/>
        <end position="111"/>
    </location>
</feature>
<feature type="region of interest" description="Disordered" evidence="1">
    <location>
        <begin position="581"/>
        <end position="624"/>
    </location>
</feature>
<dbReference type="Proteomes" id="UP000254866">
    <property type="component" value="Unassembled WGS sequence"/>
</dbReference>
<gene>
    <name evidence="2" type="ORF">BP5553_04751</name>
</gene>
<accession>A0A370TP90</accession>
<feature type="region of interest" description="Disordered" evidence="1">
    <location>
        <begin position="436"/>
        <end position="496"/>
    </location>
</feature>
<feature type="region of interest" description="Disordered" evidence="1">
    <location>
        <begin position="999"/>
        <end position="1079"/>
    </location>
</feature>
<feature type="region of interest" description="Disordered" evidence="1">
    <location>
        <begin position="731"/>
        <end position="763"/>
    </location>
</feature>
<organism evidence="2 3">
    <name type="scientific">Venustampulla echinocandica</name>
    <dbReference type="NCBI Taxonomy" id="2656787"/>
    <lineage>
        <taxon>Eukaryota</taxon>
        <taxon>Fungi</taxon>
        <taxon>Dikarya</taxon>
        <taxon>Ascomycota</taxon>
        <taxon>Pezizomycotina</taxon>
        <taxon>Leotiomycetes</taxon>
        <taxon>Helotiales</taxon>
        <taxon>Pleuroascaceae</taxon>
        <taxon>Venustampulla</taxon>
    </lineage>
</organism>
<dbReference type="AlphaFoldDB" id="A0A370TP90"/>
<reference evidence="2 3" key="1">
    <citation type="journal article" date="2018" name="IMA Fungus">
        <title>IMA Genome-F 9: Draft genome sequence of Annulohypoxylon stygium, Aspergillus mulundensis, Berkeleyomyces basicola (syn. Thielaviopsis basicola), Ceratocystis smalleyi, two Cercospora beticola strains, Coleophoma cylindrospora, Fusarium fracticaudum, Phialophora cf. hyalina, and Morchella septimelata.</title>
        <authorList>
            <person name="Wingfield B.D."/>
            <person name="Bills G.F."/>
            <person name="Dong Y."/>
            <person name="Huang W."/>
            <person name="Nel W.J."/>
            <person name="Swalarsk-Parry B.S."/>
            <person name="Vaghefi N."/>
            <person name="Wilken P.M."/>
            <person name="An Z."/>
            <person name="de Beer Z.W."/>
            <person name="De Vos L."/>
            <person name="Chen L."/>
            <person name="Duong T.A."/>
            <person name="Gao Y."/>
            <person name="Hammerbacher A."/>
            <person name="Kikkert J.R."/>
            <person name="Li Y."/>
            <person name="Li H."/>
            <person name="Li K."/>
            <person name="Li Q."/>
            <person name="Liu X."/>
            <person name="Ma X."/>
            <person name="Naidoo K."/>
            <person name="Pethybridge S.J."/>
            <person name="Sun J."/>
            <person name="Steenkamp E.T."/>
            <person name="van der Nest M.A."/>
            <person name="van Wyk S."/>
            <person name="Wingfield M.J."/>
            <person name="Xiong C."/>
            <person name="Yue Q."/>
            <person name="Zhang X."/>
        </authorList>
    </citation>
    <scope>NUCLEOTIDE SEQUENCE [LARGE SCALE GENOMIC DNA]</scope>
    <source>
        <strain evidence="2 3">BP 5553</strain>
    </source>
</reference>
<dbReference type="RefSeq" id="XP_031869974.1">
    <property type="nucleotide sequence ID" value="XM_032013374.1"/>
</dbReference>
<proteinExistence type="predicted"/>
<feature type="compositionally biased region" description="Polar residues" evidence="1">
    <location>
        <begin position="436"/>
        <end position="459"/>
    </location>
</feature>
<evidence type="ECO:0000313" key="2">
    <source>
        <dbReference type="EMBL" id="RDL37318.1"/>
    </source>
</evidence>
<feature type="compositionally biased region" description="Polar residues" evidence="1">
    <location>
        <begin position="581"/>
        <end position="595"/>
    </location>
</feature>
<dbReference type="STRING" id="2656787.A0A370TP90"/>
<comment type="caution">
    <text evidence="2">The sequence shown here is derived from an EMBL/GenBank/DDBJ whole genome shotgun (WGS) entry which is preliminary data.</text>
</comment>
<feature type="compositionally biased region" description="Polar residues" evidence="1">
    <location>
        <begin position="743"/>
        <end position="757"/>
    </location>
</feature>
<evidence type="ECO:0000313" key="3">
    <source>
        <dbReference type="Proteomes" id="UP000254866"/>
    </source>
</evidence>
<keyword evidence="3" id="KW-1185">Reference proteome</keyword>
<dbReference type="EMBL" id="NPIC01000003">
    <property type="protein sequence ID" value="RDL37318.1"/>
    <property type="molecule type" value="Genomic_DNA"/>
</dbReference>
<feature type="region of interest" description="Disordered" evidence="1">
    <location>
        <begin position="784"/>
        <end position="884"/>
    </location>
</feature>
<dbReference type="GeneID" id="43597600"/>
<dbReference type="OrthoDB" id="5401902at2759"/>
<protein>
    <submittedName>
        <fullName evidence="2">Uncharacterized protein</fullName>
    </submittedName>
</protein>
<evidence type="ECO:0000256" key="1">
    <source>
        <dbReference type="SAM" id="MobiDB-lite"/>
    </source>
</evidence>
<sequence length="1079" mass="117690">MCSLASSSGARRYLAEELLSLRSELTLSKSVVDKLHKHPDIACIARRSEANTCNNHHLTRKQNIDYSGESENMFSTATQMAGDRQRPQWSFRRRDSSDRSSQPHSAPSDVAVQQSANFQRFYRAVVSPTHVRVTAGGRIVPNTRATGPPAFNLNLGNLTFGPKQPVHETEVNFNPSTPWQHAAPALPGYPPLIPGGFYSPFSNLPQGNSLAPATIAPQTGGCAGNDQNSLGYGQNSMLNADTFSNLQRPGGLFQPIKISPLAQSDRTKPFMYNGQMMYPLTPVPNSIPMGAAMLGSPNFLPQRFPCPLPGFGPFSHFPIPLTPLPNPLAIAPGQQLPIPIQPTMFPFPPPGLTRMPLLSQITKSQIQGLHAYLKLIDNHSENNENQADVMLMRLQRNTVLAQLKHMESMLEAQLAQESATTADLHRDGDANNKHTFAAQNRMPTFNSQSQNSARPNKQPLSYLPTDRNTEQRLSTAKDTQNEKAKETTPTARPWPVNKSRLTAAAAMAPPFQPRGQASTVEPPKIQPEMDMGGPPSPFEPVTFQTQAEVQRRLLSRASTSWEHPTLLSSLAAEKAAKKAAQNITRAESMQEQSVAQAHREEENHAVQRSATFHGQTEPSPPSPVPAWPVPYLVGAMPKEVPGKHITYTDLIYPRPLTDEEIRARCLYWGKEPISSGKGLPKFDGMDFYPPSPVKEMSHMVSHNDNQEGAVNVHRNAMTAPLPHFDQLFTESGATGYKSPQPIRPSTSHSSQASTPVQHHSRNSGLGIHVADNLSWLPRYPPHKEPGCDPVAPPYAGSNAGGPRLGDFSHLHAERGASGYRSPFPARPVSKDTKPGANLGRSELTVAANNDKVIEGSEDSNDENRSKGSWSMLATNRRWDSDSGNTTVAIEEAEEDGRSNNSIVEAHLTPRSKEPSSNSNVEGSFDQRVANFRNVEQQTLFLQNMLKNAETTQTMTGSVLSGMVSSATATGYLPHYHGSAVASLAPNTSNVSETEQAVELRSSKHDLSRDMVNPGADLLSENRPLTGARPQRRNHDPTGSMGAEGYLLLVSQKAEKDKKTVEQGWNANTTGAGPDMGSSW</sequence>
<feature type="compositionally biased region" description="Polar residues" evidence="1">
    <location>
        <begin position="606"/>
        <end position="617"/>
    </location>
</feature>
<name>A0A370TP90_9HELO</name>